<dbReference type="Pfam" id="PF07737">
    <property type="entry name" value="ATLF"/>
    <property type="match status" value="1"/>
</dbReference>
<dbReference type="SUPFAM" id="SSF56399">
    <property type="entry name" value="ADP-ribosylation"/>
    <property type="match status" value="1"/>
</dbReference>
<organism evidence="4 5">
    <name type="scientific">Bacillus thuringiensis</name>
    <dbReference type="NCBI Taxonomy" id="1428"/>
    <lineage>
        <taxon>Bacteria</taxon>
        <taxon>Bacillati</taxon>
        <taxon>Bacillota</taxon>
        <taxon>Bacilli</taxon>
        <taxon>Bacillales</taxon>
        <taxon>Bacillaceae</taxon>
        <taxon>Bacillus</taxon>
        <taxon>Bacillus cereus group</taxon>
    </lineage>
</organism>
<gene>
    <name evidence="4" type="ORF">COK81_29985</name>
</gene>
<dbReference type="Gene3D" id="3.40.390.10">
    <property type="entry name" value="Collagenase (Catalytic Domain)"/>
    <property type="match status" value="1"/>
</dbReference>
<dbReference type="AlphaFoldDB" id="A0A9X7AUF8"/>
<reference evidence="4 5" key="1">
    <citation type="submission" date="2017-09" db="EMBL/GenBank/DDBJ databases">
        <title>Large-scale bioinformatics analysis of Bacillus genomes uncovers conserved roles of natural products in bacterial physiology.</title>
        <authorList>
            <consortium name="Agbiome Team Llc"/>
            <person name="Bleich R.M."/>
            <person name="Grubbs K.J."/>
            <person name="Santa Maria K.C."/>
            <person name="Allen S.E."/>
            <person name="Farag S."/>
            <person name="Shank E.A."/>
            <person name="Bowers A."/>
        </authorList>
    </citation>
    <scope>NUCLEOTIDE SEQUENCE [LARGE SCALE GENOMIC DNA]</scope>
    <source>
        <strain evidence="4 5">AFS064137</strain>
    </source>
</reference>
<sequence>MPIQFLKWIVKNDKKVGAEFSKPITSEEIEYQIFINNQQVNKYSKETLNNTEIIFFENESSNQNVIIKWRVRGSSQYFSYPLENNDDLNRPSIQFRTDWKYILPDDLEIRLSTNISNYKYLLMVNNEPTEPLEITSIPNMDGTVLKFNVLIPPATKLRLFYLKDSKWLPVINGEFILEASNEIIINFNNKMQQKWIESLEDATDRSLIESYKTNLTFANKVLLQLRGDLDTMLTLGIEGNSDMETAFNEINKMNDLITIDEHQTTNPLTIYTQFSPTEWGFFNNDDFFSDSQITPDGKQMVTQKFDFGKFPDLRIGYLVQDLMISENERILVELKVPEYTYMGHLGNGKIIFPAGFYGMQKITDREPEILIINGKEFLKLYADLVPSPSIDTRIKKLEELLVTSIDKALRNRTLSEENRKEISQKIRFAFNGIHASLGMKRAVIGIQELIKNPNIPDSLLQDGLLKIEKIIFQDTLPIHKITEDTWSTEDTLGGITIWNGQNPPTIKIFPVGPYWISQYVTDPFRTVLHEFGHIVDRELLASDSSGKKFLSNEPEFKKLFIEEKENITEKYTYDGYAKTTEQEFFAEVFHAMFTTYPEIANQRDIDQEVPKTVAFIKKKLEEKGYIKKEV</sequence>
<evidence type="ECO:0000259" key="3">
    <source>
        <dbReference type="PROSITE" id="PS51995"/>
    </source>
</evidence>
<dbReference type="EMBL" id="NVCU01000383">
    <property type="protein sequence ID" value="PFT75799.1"/>
    <property type="molecule type" value="Genomic_DNA"/>
</dbReference>
<dbReference type="InterPro" id="IPR024079">
    <property type="entry name" value="MetalloPept_cat_dom_sf"/>
</dbReference>
<dbReference type="CDD" id="cd20493">
    <property type="entry name" value="M34_ATLF_C-like"/>
    <property type="match status" value="1"/>
</dbReference>
<dbReference type="Gene3D" id="3.90.176.10">
    <property type="entry name" value="Toxin ADP-ribosyltransferase, Chain A, domain 1"/>
    <property type="match status" value="1"/>
</dbReference>
<evidence type="ECO:0000256" key="2">
    <source>
        <dbReference type="ARBA" id="ARBA00022525"/>
    </source>
</evidence>
<protein>
    <recommendedName>
        <fullName evidence="3">ATLF-like domain-containing protein</fullName>
    </recommendedName>
</protein>
<evidence type="ECO:0000313" key="4">
    <source>
        <dbReference type="EMBL" id="PFT75799.1"/>
    </source>
</evidence>
<evidence type="ECO:0000313" key="5">
    <source>
        <dbReference type="Proteomes" id="UP000225910"/>
    </source>
</evidence>
<dbReference type="InterPro" id="IPR047568">
    <property type="entry name" value="ATLF-like_dom"/>
</dbReference>
<keyword evidence="2" id="KW-0964">Secreted</keyword>
<dbReference type="RefSeq" id="WP_098680010.1">
    <property type="nucleotide sequence ID" value="NZ_NVCU01000383.1"/>
</dbReference>
<dbReference type="InterPro" id="IPR014781">
    <property type="entry name" value="Anthrax_toxin_lethal/edema_N/C"/>
</dbReference>
<dbReference type="GO" id="GO:0005576">
    <property type="term" value="C:extracellular region"/>
    <property type="evidence" value="ECO:0007669"/>
    <property type="project" value="UniProtKB-SubCell"/>
</dbReference>
<evidence type="ECO:0000256" key="1">
    <source>
        <dbReference type="ARBA" id="ARBA00004613"/>
    </source>
</evidence>
<comment type="caution">
    <text evidence="4">The sequence shown here is derived from an EMBL/GenBank/DDBJ whole genome shotgun (WGS) entry which is preliminary data.</text>
</comment>
<name>A0A9X7AUF8_BACTU</name>
<accession>A0A9X7AUF8</accession>
<dbReference type="Proteomes" id="UP000225910">
    <property type="component" value="Unassembled WGS sequence"/>
</dbReference>
<dbReference type="GO" id="GO:0008237">
    <property type="term" value="F:metallopeptidase activity"/>
    <property type="evidence" value="ECO:0007669"/>
    <property type="project" value="InterPro"/>
</dbReference>
<feature type="domain" description="ATLF-like" evidence="3">
    <location>
        <begin position="419"/>
        <end position="621"/>
    </location>
</feature>
<dbReference type="PROSITE" id="PS51995">
    <property type="entry name" value="ATLF"/>
    <property type="match status" value="1"/>
</dbReference>
<proteinExistence type="predicted"/>
<comment type="subcellular location">
    <subcellularLocation>
        <location evidence="1">Secreted</location>
    </subcellularLocation>
</comment>
<dbReference type="SUPFAM" id="SSF55486">
    <property type="entry name" value="Metalloproteases ('zincins'), catalytic domain"/>
    <property type="match status" value="1"/>
</dbReference>